<dbReference type="InterPro" id="IPR002575">
    <property type="entry name" value="Aminoglycoside_PTrfase"/>
</dbReference>
<dbReference type="Pfam" id="PF01636">
    <property type="entry name" value="APH"/>
    <property type="match status" value="1"/>
</dbReference>
<dbReference type="SUPFAM" id="SSF56112">
    <property type="entry name" value="Protein kinase-like (PK-like)"/>
    <property type="match status" value="1"/>
</dbReference>
<keyword evidence="4" id="KW-1185">Reference proteome</keyword>
<reference evidence="3 4" key="1">
    <citation type="submission" date="2012-04" db="EMBL/GenBank/DDBJ databases">
        <title>Complete genome of Rhodanobacter sp. 2APBS1.</title>
        <authorList>
            <consortium name="US DOE Joint Genome Institute"/>
            <person name="Huntemann M."/>
            <person name="Wei C.-L."/>
            <person name="Han J."/>
            <person name="Detter J.C."/>
            <person name="Han C."/>
            <person name="Tapia R."/>
            <person name="Munk A.C.C."/>
            <person name="Chen A."/>
            <person name="Krypides N."/>
            <person name="Mavromatis K."/>
            <person name="Markowitz V."/>
            <person name="Szeto E."/>
            <person name="Ivanova N."/>
            <person name="Mikhailova N."/>
            <person name="Ovchinnikova G."/>
            <person name="Pagani I."/>
            <person name="Pati A."/>
            <person name="Goodwin L."/>
            <person name="Peters L."/>
            <person name="Pitluck S."/>
            <person name="Woyke T."/>
            <person name="Prakash O."/>
            <person name="Elkins J."/>
            <person name="Brown S."/>
            <person name="Palumbo A."/>
            <person name="Hemme C."/>
            <person name="Zhou J."/>
            <person name="Watson D."/>
            <person name="Jardine P."/>
            <person name="Kostka J."/>
            <person name="Green S."/>
        </authorList>
    </citation>
    <scope>NUCLEOTIDE SEQUENCE [LARGE SCALE GENOMIC DNA]</scope>
    <source>
        <strain evidence="3 4">2APBS1</strain>
    </source>
</reference>
<protein>
    <submittedName>
        <fullName evidence="3">Putative homoserine kinase type II (Protein kinase fold)</fullName>
    </submittedName>
</protein>
<evidence type="ECO:0000259" key="2">
    <source>
        <dbReference type="Pfam" id="PF01636"/>
    </source>
</evidence>
<dbReference type="GO" id="GO:0009088">
    <property type="term" value="P:threonine biosynthetic process"/>
    <property type="evidence" value="ECO:0007669"/>
    <property type="project" value="TreeGrafter"/>
</dbReference>
<evidence type="ECO:0000313" key="3">
    <source>
        <dbReference type="EMBL" id="AGG89723.1"/>
    </source>
</evidence>
<dbReference type="GO" id="GO:0004413">
    <property type="term" value="F:homoserine kinase activity"/>
    <property type="evidence" value="ECO:0007669"/>
    <property type="project" value="TreeGrafter"/>
</dbReference>
<dbReference type="PANTHER" id="PTHR21064:SF6">
    <property type="entry name" value="AMINOGLYCOSIDE PHOSPHOTRANSFERASE DOMAIN-CONTAINING PROTEIN"/>
    <property type="match status" value="1"/>
</dbReference>
<dbReference type="Gene3D" id="3.90.1200.10">
    <property type="match status" value="1"/>
</dbReference>
<dbReference type="KEGG" id="rhd:R2APBS1_2641"/>
<dbReference type="PANTHER" id="PTHR21064">
    <property type="entry name" value="AMINOGLYCOSIDE PHOSPHOTRANSFERASE DOMAIN-CONTAINING PROTEIN-RELATED"/>
    <property type="match status" value="1"/>
</dbReference>
<evidence type="ECO:0000256" key="1">
    <source>
        <dbReference type="ARBA" id="ARBA00038240"/>
    </source>
</evidence>
<feature type="domain" description="Aminoglycoside phosphotransferase" evidence="2">
    <location>
        <begin position="101"/>
        <end position="322"/>
    </location>
</feature>
<dbReference type="InterPro" id="IPR011009">
    <property type="entry name" value="Kinase-like_dom_sf"/>
</dbReference>
<evidence type="ECO:0000313" key="4">
    <source>
        <dbReference type="Proteomes" id="UP000011859"/>
    </source>
</evidence>
<name>M4NJ57_9GAMM</name>
<dbReference type="Proteomes" id="UP000011859">
    <property type="component" value="Chromosome"/>
</dbReference>
<sequence>MERGTAGKVGHYRDGISHAGGGWTRGLLLSGIIHGLPCLRTPRHSMNDPLHLAHGLAGDNTPPDWPPLAIVEVEALLRSYPPLGAPTGIAWHSPRPLSAACLVETAHATVFVKRHHRRVRSAATLAEEHRFIAHLRDRGMPLPAVLRDAHGQTAVASGDWVYEVHEQAAGIDLYREAISWEPLPDLDHAHTAGRMLATLHDAAADYRAPQRDTHILVARSELIAAPDPVAALRAQLPQRAGLADYLRARDWPRDFAELLAPWHAAAQPRLAQQAPLWTHGDWHVSNLCWSGGGSDARISAVLDFGLAAANVALFDLATAIERNAIAWLALDSGLDAAHPDIACALIEGYRRQRPLGATELHLLADLLPLVHVDFALSEVEYFHAITHSRANADVAYDTFLRGHAAWFHTSAGQALLQAIRAAG</sequence>
<dbReference type="EMBL" id="CP003470">
    <property type="protein sequence ID" value="AGG89723.1"/>
    <property type="molecule type" value="Genomic_DNA"/>
</dbReference>
<dbReference type="AlphaFoldDB" id="M4NJ57"/>
<proteinExistence type="inferred from homology"/>
<dbReference type="eggNOG" id="COG2334">
    <property type="taxonomic scope" value="Bacteria"/>
</dbReference>
<dbReference type="InterPro" id="IPR050249">
    <property type="entry name" value="Pseudomonas-type_ThrB"/>
</dbReference>
<dbReference type="STRING" id="666685.R2APBS1_2641"/>
<keyword evidence="3" id="KW-0418">Kinase</keyword>
<dbReference type="HOGENOM" id="CLU_060540_0_0_6"/>
<organism evidence="3 4">
    <name type="scientific">Rhodanobacter denitrificans</name>
    <dbReference type="NCBI Taxonomy" id="666685"/>
    <lineage>
        <taxon>Bacteria</taxon>
        <taxon>Pseudomonadati</taxon>
        <taxon>Pseudomonadota</taxon>
        <taxon>Gammaproteobacteria</taxon>
        <taxon>Lysobacterales</taxon>
        <taxon>Rhodanobacteraceae</taxon>
        <taxon>Rhodanobacter</taxon>
    </lineage>
</organism>
<accession>M4NJ57</accession>
<comment type="similarity">
    <text evidence="1">Belongs to the pseudomonas-type ThrB family.</text>
</comment>
<keyword evidence="3" id="KW-0808">Transferase</keyword>
<gene>
    <name evidence="3" type="ORF">R2APBS1_2641</name>
</gene>